<reference evidence="1" key="1">
    <citation type="journal article" date="2014" name="Nat. Commun.">
        <title>The tobacco genome sequence and its comparison with those of tomato and potato.</title>
        <authorList>
            <person name="Sierro N."/>
            <person name="Battey J.N."/>
            <person name="Ouadi S."/>
            <person name="Bakaher N."/>
            <person name="Bovet L."/>
            <person name="Willig A."/>
            <person name="Goepfert S."/>
            <person name="Peitsch M.C."/>
            <person name="Ivanov N.V."/>
        </authorList>
    </citation>
    <scope>NUCLEOTIDE SEQUENCE [LARGE SCALE GENOMIC DNA]</scope>
</reference>
<protein>
    <submittedName>
        <fullName evidence="2">Uncharacterized protein LOC142181915</fullName>
    </submittedName>
</protein>
<evidence type="ECO:0000313" key="2">
    <source>
        <dbReference type="RefSeq" id="XP_075111691.1"/>
    </source>
</evidence>
<reference evidence="2" key="2">
    <citation type="submission" date="2025-08" db="UniProtKB">
        <authorList>
            <consortium name="RefSeq"/>
        </authorList>
    </citation>
    <scope>IDENTIFICATION</scope>
    <source>
        <tissue evidence="2">Leaf</tissue>
    </source>
</reference>
<accession>A0AC58UQD9</accession>
<name>A0AC58UQD9_TOBAC</name>
<proteinExistence type="predicted"/>
<dbReference type="Proteomes" id="UP000790787">
    <property type="component" value="Chromosome 6"/>
</dbReference>
<keyword evidence="1" id="KW-1185">Reference proteome</keyword>
<sequence length="120" mass="14465">MDFHLQTDRQVERPIQTFKDILRTCVLDFKGSWDYYLLLIEFVYNNSYHANIQIARFKALYGRRYRSPIGWFGTVEAEFIGPNLVHQAMEKVMIIKERLKIAQSRLKSYLDVRRRDLDFK</sequence>
<evidence type="ECO:0000313" key="1">
    <source>
        <dbReference type="Proteomes" id="UP000790787"/>
    </source>
</evidence>
<dbReference type="RefSeq" id="XP_075111691.1">
    <property type="nucleotide sequence ID" value="XM_075255590.1"/>
</dbReference>
<organism evidence="1 2">
    <name type="scientific">Nicotiana tabacum</name>
    <name type="common">Common tobacco</name>
    <dbReference type="NCBI Taxonomy" id="4097"/>
    <lineage>
        <taxon>Eukaryota</taxon>
        <taxon>Viridiplantae</taxon>
        <taxon>Streptophyta</taxon>
        <taxon>Embryophyta</taxon>
        <taxon>Tracheophyta</taxon>
        <taxon>Spermatophyta</taxon>
        <taxon>Magnoliopsida</taxon>
        <taxon>eudicotyledons</taxon>
        <taxon>Gunneridae</taxon>
        <taxon>Pentapetalae</taxon>
        <taxon>asterids</taxon>
        <taxon>lamiids</taxon>
        <taxon>Solanales</taxon>
        <taxon>Solanaceae</taxon>
        <taxon>Nicotianoideae</taxon>
        <taxon>Nicotianeae</taxon>
        <taxon>Nicotiana</taxon>
    </lineage>
</organism>
<gene>
    <name evidence="2" type="primary">LOC142181915</name>
</gene>